<dbReference type="KEGG" id="mpp:MICPUCDRAFT_3608"/>
<feature type="domain" description="Ribonuclease PIN" evidence="11">
    <location>
        <begin position="1"/>
        <end position="86"/>
    </location>
</feature>
<dbReference type="InterPro" id="IPR036283">
    <property type="entry name" value="NOB1_Zf-like_sf"/>
</dbReference>
<dbReference type="GO" id="GO:0030688">
    <property type="term" value="C:preribosome, small subunit precursor"/>
    <property type="evidence" value="ECO:0007669"/>
    <property type="project" value="TreeGrafter"/>
</dbReference>
<evidence type="ECO:0000259" key="10">
    <source>
        <dbReference type="Pfam" id="PF08772"/>
    </source>
</evidence>
<keyword evidence="4 8" id="KW-0479">Metal-binding</keyword>
<evidence type="ECO:0000256" key="4">
    <source>
        <dbReference type="ARBA" id="ARBA00022723"/>
    </source>
</evidence>
<keyword evidence="13" id="KW-1185">Reference proteome</keyword>
<feature type="binding site" evidence="8">
    <location>
        <position position="242"/>
    </location>
    <ligand>
        <name>Zn(2+)</name>
        <dbReference type="ChEBI" id="CHEBI:29105"/>
    </ligand>
</feature>
<dbReference type="InterPro" id="IPR017117">
    <property type="entry name" value="Nob1_euk"/>
</dbReference>
<proteinExistence type="inferred from homology"/>
<dbReference type="InterPro" id="IPR033411">
    <property type="entry name" value="Ribonuclease_PIN"/>
</dbReference>
<evidence type="ECO:0000256" key="7">
    <source>
        <dbReference type="ARBA" id="ARBA00023242"/>
    </source>
</evidence>
<accession>C1N1X5</accession>
<evidence type="ECO:0000313" key="12">
    <source>
        <dbReference type="EMBL" id="EEH53702.1"/>
    </source>
</evidence>
<dbReference type="OMA" id="XVKVSSS"/>
<keyword evidence="5" id="KW-0378">Hydrolase</keyword>
<dbReference type="Pfam" id="PF08772">
    <property type="entry name" value="Zn_ribbon_NOB1"/>
    <property type="match status" value="1"/>
</dbReference>
<name>C1N1X5_MICPC</name>
<dbReference type="GO" id="GO:0004521">
    <property type="term" value="F:RNA endonuclease activity"/>
    <property type="evidence" value="ECO:0007669"/>
    <property type="project" value="InterPro"/>
</dbReference>
<feature type="compositionally biased region" description="Basic and acidic residues" evidence="9">
    <location>
        <begin position="108"/>
        <end position="118"/>
    </location>
</feature>
<feature type="region of interest" description="Disordered" evidence="9">
    <location>
        <begin position="274"/>
        <end position="295"/>
    </location>
</feature>
<feature type="domain" description="Nin one binding (NOB1) Zn-ribbon-like" evidence="10">
    <location>
        <begin position="214"/>
        <end position="283"/>
    </location>
</feature>
<feature type="compositionally biased region" description="Acidic residues" evidence="9">
    <location>
        <begin position="159"/>
        <end position="176"/>
    </location>
</feature>
<dbReference type="GO" id="GO:0016787">
    <property type="term" value="F:hydrolase activity"/>
    <property type="evidence" value="ECO:0007669"/>
    <property type="project" value="UniProtKB-KW"/>
</dbReference>
<dbReference type="GO" id="GO:0031981">
    <property type="term" value="C:nuclear lumen"/>
    <property type="evidence" value="ECO:0007669"/>
    <property type="project" value="UniProtKB-ARBA"/>
</dbReference>
<comment type="similarity">
    <text evidence="2">Belongs to the NOB1 family.</text>
</comment>
<dbReference type="InterPro" id="IPR039907">
    <property type="entry name" value="NOB1"/>
</dbReference>
<dbReference type="Gene3D" id="3.40.50.1010">
    <property type="entry name" value="5'-nuclease"/>
    <property type="match status" value="1"/>
</dbReference>
<dbReference type="InterPro" id="IPR014881">
    <property type="entry name" value="NOB1_Zn-bd"/>
</dbReference>
<feature type="binding site" evidence="8">
    <location>
        <position position="239"/>
    </location>
    <ligand>
        <name>Zn(2+)</name>
        <dbReference type="ChEBI" id="CHEBI:29105"/>
    </ligand>
</feature>
<evidence type="ECO:0000256" key="9">
    <source>
        <dbReference type="SAM" id="MobiDB-lite"/>
    </source>
</evidence>
<sequence length="295" mass="32569">VVDANALIKGLKLERLAEEAITIPEVLSEIKDAQARRALATLPFDLVVRDPDEESIKVVRRFARMTGDLGALSEPDVKVIALAYALERETHGVAHLRAEPPPVTLSKRTHDSRAKKPGWDFVPDEDEWAELDALNAEAERAADEAAAFFASNPEAVPEGAEDEDDEDEEEDEEDADGASTTIESTVSCVTADYAMQNVILQMNLKLLTPDGMRITSLRRWVLRCHACGEVTRQTTRVFCPKCGNASLQKVEHTVSSDGVEQFGVRRKHVLKGTRYSLPAPKGGRTTKQPILREDQ</sequence>
<keyword evidence="6 8" id="KW-0862">Zinc</keyword>
<feature type="non-terminal residue" evidence="12">
    <location>
        <position position="1"/>
    </location>
</feature>
<feature type="binding site" evidence="8">
    <location>
        <position position="224"/>
    </location>
    <ligand>
        <name>Zn(2+)</name>
        <dbReference type="ChEBI" id="CHEBI:29105"/>
    </ligand>
</feature>
<dbReference type="SUPFAM" id="SSF144206">
    <property type="entry name" value="NOB1 zinc finger-like"/>
    <property type="match status" value="1"/>
</dbReference>
<dbReference type="PANTHER" id="PTHR12814">
    <property type="entry name" value="RNA-BINDING PROTEIN NOB1"/>
    <property type="match status" value="1"/>
</dbReference>
<evidence type="ECO:0000259" key="11">
    <source>
        <dbReference type="Pfam" id="PF17146"/>
    </source>
</evidence>
<dbReference type="GO" id="GO:0005737">
    <property type="term" value="C:cytoplasm"/>
    <property type="evidence" value="ECO:0007669"/>
    <property type="project" value="UniProtKB-ARBA"/>
</dbReference>
<keyword evidence="7" id="KW-0539">Nucleus</keyword>
<evidence type="ECO:0000256" key="6">
    <source>
        <dbReference type="ARBA" id="ARBA00022833"/>
    </source>
</evidence>
<gene>
    <name evidence="12" type="ORF">MICPUCDRAFT_3608</name>
</gene>
<feature type="region of interest" description="Disordered" evidence="9">
    <location>
        <begin position="102"/>
        <end position="121"/>
    </location>
</feature>
<evidence type="ECO:0000256" key="8">
    <source>
        <dbReference type="PIRSR" id="PIRSR037125-1"/>
    </source>
</evidence>
<evidence type="ECO:0000256" key="5">
    <source>
        <dbReference type="ARBA" id="ARBA00022801"/>
    </source>
</evidence>
<dbReference type="GeneID" id="9687430"/>
<dbReference type="STRING" id="564608.C1N1X5"/>
<feature type="binding site" evidence="8">
    <location>
        <position position="227"/>
    </location>
    <ligand>
        <name>Zn(2+)</name>
        <dbReference type="ChEBI" id="CHEBI:29105"/>
    </ligand>
</feature>
<dbReference type="PIRSF" id="PIRSF037125">
    <property type="entry name" value="D-site_20S_pre-rRNA_nuclease"/>
    <property type="match status" value="1"/>
</dbReference>
<dbReference type="RefSeq" id="XP_003061990.1">
    <property type="nucleotide sequence ID" value="XM_003061944.1"/>
</dbReference>
<dbReference type="eggNOG" id="KOG2463">
    <property type="taxonomic scope" value="Eukaryota"/>
</dbReference>
<protein>
    <submittedName>
        <fullName evidence="12">Predicted protein</fullName>
    </submittedName>
</protein>
<dbReference type="EMBL" id="GG663745">
    <property type="protein sequence ID" value="EEH53702.1"/>
    <property type="molecule type" value="Genomic_DNA"/>
</dbReference>
<dbReference type="CDD" id="cd09876">
    <property type="entry name" value="PIN_Nob1-like"/>
    <property type="match status" value="1"/>
</dbReference>
<feature type="non-terminal residue" evidence="12">
    <location>
        <position position="295"/>
    </location>
</feature>
<dbReference type="OrthoDB" id="446759at2759"/>
<evidence type="ECO:0000256" key="2">
    <source>
        <dbReference type="ARBA" id="ARBA00005858"/>
    </source>
</evidence>
<dbReference type="Proteomes" id="UP000001876">
    <property type="component" value="Unassembled WGS sequence"/>
</dbReference>
<organism evidence="13">
    <name type="scientific">Micromonas pusilla (strain CCMP1545)</name>
    <name type="common">Picoplanktonic green alga</name>
    <dbReference type="NCBI Taxonomy" id="564608"/>
    <lineage>
        <taxon>Eukaryota</taxon>
        <taxon>Viridiplantae</taxon>
        <taxon>Chlorophyta</taxon>
        <taxon>Mamiellophyceae</taxon>
        <taxon>Mamiellales</taxon>
        <taxon>Mamiellaceae</taxon>
        <taxon>Micromonas</taxon>
    </lineage>
</organism>
<dbReference type="PANTHER" id="PTHR12814:SF2">
    <property type="entry name" value="RNA-BINDING PROTEIN NOB1"/>
    <property type="match status" value="1"/>
</dbReference>
<comment type="subcellular location">
    <subcellularLocation>
        <location evidence="1">Nucleus</location>
    </subcellularLocation>
</comment>
<reference evidence="12 13" key="1">
    <citation type="journal article" date="2009" name="Science">
        <title>Green evolution and dynamic adaptations revealed by genomes of the marine picoeukaryotes Micromonas.</title>
        <authorList>
            <person name="Worden A.Z."/>
            <person name="Lee J.H."/>
            <person name="Mock T."/>
            <person name="Rouze P."/>
            <person name="Simmons M.P."/>
            <person name="Aerts A.L."/>
            <person name="Allen A.E."/>
            <person name="Cuvelier M.L."/>
            <person name="Derelle E."/>
            <person name="Everett M.V."/>
            <person name="Foulon E."/>
            <person name="Grimwood J."/>
            <person name="Gundlach H."/>
            <person name="Henrissat B."/>
            <person name="Napoli C."/>
            <person name="McDonald S.M."/>
            <person name="Parker M.S."/>
            <person name="Rombauts S."/>
            <person name="Salamov A."/>
            <person name="Von Dassow P."/>
            <person name="Badger J.H."/>
            <person name="Coutinho P.M."/>
            <person name="Demir E."/>
            <person name="Dubchak I."/>
            <person name="Gentemann C."/>
            <person name="Eikrem W."/>
            <person name="Gready J.E."/>
            <person name="John U."/>
            <person name="Lanier W."/>
            <person name="Lindquist E.A."/>
            <person name="Lucas S."/>
            <person name="Mayer K.F."/>
            <person name="Moreau H."/>
            <person name="Not F."/>
            <person name="Otillar R."/>
            <person name="Panaud O."/>
            <person name="Pangilinan J."/>
            <person name="Paulsen I."/>
            <person name="Piegu B."/>
            <person name="Poliakov A."/>
            <person name="Robbens S."/>
            <person name="Schmutz J."/>
            <person name="Toulza E."/>
            <person name="Wyss T."/>
            <person name="Zelensky A."/>
            <person name="Zhou K."/>
            <person name="Armbrust E.V."/>
            <person name="Bhattacharya D."/>
            <person name="Goodenough U.W."/>
            <person name="Van de Peer Y."/>
            <person name="Grigoriev I.V."/>
        </authorList>
    </citation>
    <scope>NUCLEOTIDE SEQUENCE [LARGE SCALE GENOMIC DNA]</scope>
    <source>
        <strain evidence="12 13">CCMP1545</strain>
    </source>
</reference>
<dbReference type="Pfam" id="PF17146">
    <property type="entry name" value="PIN_6"/>
    <property type="match status" value="1"/>
</dbReference>
<evidence type="ECO:0000256" key="3">
    <source>
        <dbReference type="ARBA" id="ARBA00022722"/>
    </source>
</evidence>
<dbReference type="GO" id="GO:0046872">
    <property type="term" value="F:metal ion binding"/>
    <property type="evidence" value="ECO:0007669"/>
    <property type="project" value="UniProtKB-KW"/>
</dbReference>
<evidence type="ECO:0000313" key="13">
    <source>
        <dbReference type="Proteomes" id="UP000001876"/>
    </source>
</evidence>
<dbReference type="GO" id="GO:0030490">
    <property type="term" value="P:maturation of SSU-rRNA"/>
    <property type="evidence" value="ECO:0007669"/>
    <property type="project" value="TreeGrafter"/>
</dbReference>
<keyword evidence="3" id="KW-0540">Nuclease</keyword>
<dbReference type="FunFam" id="3.40.50.1010:FF:000020">
    <property type="entry name" value="20S-pre-rRNA D-site endonuclease NOB1"/>
    <property type="match status" value="1"/>
</dbReference>
<feature type="region of interest" description="Disordered" evidence="9">
    <location>
        <begin position="149"/>
        <end position="182"/>
    </location>
</feature>
<dbReference type="AlphaFoldDB" id="C1N1X5"/>
<evidence type="ECO:0000256" key="1">
    <source>
        <dbReference type="ARBA" id="ARBA00004123"/>
    </source>
</evidence>
<dbReference type="Gene3D" id="6.20.210.10">
    <property type="entry name" value="Nin one binding (NOB1), Zn-ribbon-like"/>
    <property type="match status" value="1"/>
</dbReference>